<name>A0A8H7RP71_9FUNG</name>
<protein>
    <recommendedName>
        <fullName evidence="5">Glutathione S-transferase</fullName>
    </recommendedName>
</protein>
<dbReference type="EMBL" id="JAEPRC010000012">
    <property type="protein sequence ID" value="KAG2215174.1"/>
    <property type="molecule type" value="Genomic_DNA"/>
</dbReference>
<reference evidence="3" key="1">
    <citation type="submission" date="2020-12" db="EMBL/GenBank/DDBJ databases">
        <title>Metabolic potential, ecology and presence of endohyphal bacteria is reflected in genomic diversity of Mucoromycotina.</title>
        <authorList>
            <person name="Muszewska A."/>
            <person name="Okrasinska A."/>
            <person name="Steczkiewicz K."/>
            <person name="Drgas O."/>
            <person name="Orlowska M."/>
            <person name="Perlinska-Lenart U."/>
            <person name="Aleksandrzak-Piekarczyk T."/>
            <person name="Szatraj K."/>
            <person name="Zielenkiewicz U."/>
            <person name="Pilsyk S."/>
            <person name="Malc E."/>
            <person name="Mieczkowski P."/>
            <person name="Kruszewska J.S."/>
            <person name="Biernat P."/>
            <person name="Pawlowska J."/>
        </authorList>
    </citation>
    <scope>NUCLEOTIDE SEQUENCE</scope>
    <source>
        <strain evidence="3">CBS 226.32</strain>
    </source>
</reference>
<evidence type="ECO:0008006" key="5">
    <source>
        <dbReference type="Google" id="ProtNLM"/>
    </source>
</evidence>
<dbReference type="SUPFAM" id="SSF47616">
    <property type="entry name" value="GST C-terminal domain-like"/>
    <property type="match status" value="1"/>
</dbReference>
<accession>A0A8H7RP71</accession>
<dbReference type="PANTHER" id="PTHR43968">
    <property type="match status" value="1"/>
</dbReference>
<dbReference type="CDD" id="cd00570">
    <property type="entry name" value="GST_N_family"/>
    <property type="match status" value="1"/>
</dbReference>
<dbReference type="SUPFAM" id="SSF52833">
    <property type="entry name" value="Thioredoxin-like"/>
    <property type="match status" value="1"/>
</dbReference>
<dbReference type="InterPro" id="IPR036249">
    <property type="entry name" value="Thioredoxin-like_sf"/>
</dbReference>
<dbReference type="Pfam" id="PF13417">
    <property type="entry name" value="GST_N_3"/>
    <property type="match status" value="1"/>
</dbReference>
<dbReference type="Proteomes" id="UP000650833">
    <property type="component" value="Unassembled WGS sequence"/>
</dbReference>
<evidence type="ECO:0000259" key="1">
    <source>
        <dbReference type="PROSITE" id="PS50404"/>
    </source>
</evidence>
<dbReference type="AlphaFoldDB" id="A0A8H7RP71"/>
<dbReference type="CDD" id="cd00299">
    <property type="entry name" value="GST_C_family"/>
    <property type="match status" value="1"/>
</dbReference>
<proteinExistence type="predicted"/>
<dbReference type="Gene3D" id="1.20.1050.10">
    <property type="match status" value="1"/>
</dbReference>
<dbReference type="InterPro" id="IPR004045">
    <property type="entry name" value="Glutathione_S-Trfase_N"/>
</dbReference>
<dbReference type="GO" id="GO:0005737">
    <property type="term" value="C:cytoplasm"/>
    <property type="evidence" value="ECO:0007669"/>
    <property type="project" value="TreeGrafter"/>
</dbReference>
<evidence type="ECO:0000259" key="2">
    <source>
        <dbReference type="PROSITE" id="PS50405"/>
    </source>
</evidence>
<dbReference type="Pfam" id="PF14497">
    <property type="entry name" value="GST_C_3"/>
    <property type="match status" value="1"/>
</dbReference>
<sequence length="221" mass="25394">MAESITLVGAPFSTFTRTMRMALLHLNVEHKLEQTMPHTKVAYKYNPFGRIPSLLHKDQVIFETSAIRDYIDTTINNALTPQDLNTRLKMDQLISVLCDYIFHHIVFGIAKPRENYENQGKAESEIAELLKKPLKQAGKIIGAVDGLIDKNGPFLCGHELTWADYFIYPAIADVFSLPEGEFFKEKAPRLFEWYKQFKEREEVIHTYPDTVADIRSKKSSL</sequence>
<keyword evidence="4" id="KW-1185">Reference proteome</keyword>
<organism evidence="3 4">
    <name type="scientific">Mucor plumbeus</name>
    <dbReference type="NCBI Taxonomy" id="97098"/>
    <lineage>
        <taxon>Eukaryota</taxon>
        <taxon>Fungi</taxon>
        <taxon>Fungi incertae sedis</taxon>
        <taxon>Mucoromycota</taxon>
        <taxon>Mucoromycotina</taxon>
        <taxon>Mucoromycetes</taxon>
        <taxon>Mucorales</taxon>
        <taxon>Mucorineae</taxon>
        <taxon>Mucoraceae</taxon>
        <taxon>Mucor</taxon>
    </lineage>
</organism>
<comment type="caution">
    <text evidence="3">The sequence shown here is derived from an EMBL/GenBank/DDBJ whole genome shotgun (WGS) entry which is preliminary data.</text>
</comment>
<dbReference type="InterPro" id="IPR010987">
    <property type="entry name" value="Glutathione-S-Trfase_C-like"/>
</dbReference>
<dbReference type="InterPro" id="IPR004046">
    <property type="entry name" value="GST_C"/>
</dbReference>
<feature type="domain" description="GST C-terminal" evidence="2">
    <location>
        <begin position="83"/>
        <end position="220"/>
    </location>
</feature>
<dbReference type="InterPro" id="IPR040079">
    <property type="entry name" value="Glutathione_S-Trfase"/>
</dbReference>
<feature type="domain" description="GST N-terminal" evidence="1">
    <location>
        <begin position="3"/>
        <end position="79"/>
    </location>
</feature>
<gene>
    <name evidence="3" type="ORF">INT46_001450</name>
</gene>
<dbReference type="InterPro" id="IPR050983">
    <property type="entry name" value="GST_Omega/HSP26"/>
</dbReference>
<dbReference type="PROSITE" id="PS50405">
    <property type="entry name" value="GST_CTER"/>
    <property type="match status" value="1"/>
</dbReference>
<evidence type="ECO:0000313" key="4">
    <source>
        <dbReference type="Proteomes" id="UP000650833"/>
    </source>
</evidence>
<evidence type="ECO:0000313" key="3">
    <source>
        <dbReference type="EMBL" id="KAG2215174.1"/>
    </source>
</evidence>
<dbReference type="PANTHER" id="PTHR43968:SF6">
    <property type="entry name" value="GLUTATHIONE S-TRANSFERASE OMEGA"/>
    <property type="match status" value="1"/>
</dbReference>
<dbReference type="Gene3D" id="3.40.30.10">
    <property type="entry name" value="Glutaredoxin"/>
    <property type="match status" value="1"/>
</dbReference>
<dbReference type="PROSITE" id="PS50404">
    <property type="entry name" value="GST_NTER"/>
    <property type="match status" value="1"/>
</dbReference>
<dbReference type="SFLD" id="SFLDS00019">
    <property type="entry name" value="Glutathione_Transferase_(cytos"/>
    <property type="match status" value="1"/>
</dbReference>
<dbReference type="OrthoDB" id="249703at2759"/>
<dbReference type="InterPro" id="IPR036282">
    <property type="entry name" value="Glutathione-S-Trfase_C_sf"/>
</dbReference>